<sequence length="387" mass="42979">MESYLKKWCLVSMFVLYLGLRFKVKAEPQVPCYFIFGDSLVDNGNNNRLASIARADYYPYGIDLGRPTGRFSNGKTTVDEIAELLGFDNYIPAYSDVSGEQILQGVNYASAAAGIREETGQQLGQRITFSGQVQNYLNTVSQVVQILGDENSAADYLRQCIYSVGLGSNDYLNNYFMPQFYSTSRQFTPEQYADDLINRYRDQLNLFKRDPSSSVLTPDPQYFFVFMKALYNYGARKFALVGVGAIGCSPNALATGSPDGTTCVESINSANRIFNSRLKSMVQQLNNDHSDARFTYINAYGVFQDIIANPSAYGFRVTNAACCGVGRNGGQLTCLPGQGPCPNRDEYVFWDAFHPTDHANTIIAQRSYNAQSSDDVYPIDISALARL</sequence>
<dbReference type="PANTHER" id="PTHR45650">
    <property type="entry name" value="GDSL-LIKE LIPASE/ACYLHYDROLASE-RELATED"/>
    <property type="match status" value="1"/>
</dbReference>
<proteinExistence type="inferred from homology"/>
<evidence type="ECO:0000256" key="5">
    <source>
        <dbReference type="ARBA" id="ARBA00022801"/>
    </source>
</evidence>
<comment type="caution">
    <text evidence="9">The sequence shown here is derived from an EMBL/GenBank/DDBJ whole genome shotgun (WGS) entry which is preliminary data.</text>
</comment>
<evidence type="ECO:0000313" key="10">
    <source>
        <dbReference type="Proteomes" id="UP000823674"/>
    </source>
</evidence>
<evidence type="ECO:0000256" key="7">
    <source>
        <dbReference type="ARBA" id="ARBA00023098"/>
    </source>
</evidence>
<evidence type="ECO:0000256" key="8">
    <source>
        <dbReference type="SAM" id="SignalP"/>
    </source>
</evidence>
<reference evidence="9 10" key="1">
    <citation type="submission" date="2021-03" db="EMBL/GenBank/DDBJ databases">
        <authorList>
            <person name="King G.J."/>
            <person name="Bancroft I."/>
            <person name="Baten A."/>
            <person name="Bloomfield J."/>
            <person name="Borpatragohain P."/>
            <person name="He Z."/>
            <person name="Irish N."/>
            <person name="Irwin J."/>
            <person name="Liu K."/>
            <person name="Mauleon R.P."/>
            <person name="Moore J."/>
            <person name="Morris R."/>
            <person name="Ostergaard L."/>
            <person name="Wang B."/>
            <person name="Wells R."/>
        </authorList>
    </citation>
    <scope>NUCLEOTIDE SEQUENCE [LARGE SCALE GENOMIC DNA]</scope>
    <source>
        <strain evidence="9">R-o-18</strain>
        <tissue evidence="9">Leaf</tissue>
    </source>
</reference>
<protein>
    <submittedName>
        <fullName evidence="9">Uncharacterized protein</fullName>
    </submittedName>
</protein>
<feature type="signal peptide" evidence="8">
    <location>
        <begin position="1"/>
        <end position="26"/>
    </location>
</feature>
<evidence type="ECO:0000256" key="4">
    <source>
        <dbReference type="ARBA" id="ARBA00022729"/>
    </source>
</evidence>
<evidence type="ECO:0000256" key="1">
    <source>
        <dbReference type="ARBA" id="ARBA00004613"/>
    </source>
</evidence>
<dbReference type="CDD" id="cd01837">
    <property type="entry name" value="SGNH_plant_lipase_like"/>
    <property type="match status" value="1"/>
</dbReference>
<comment type="similarity">
    <text evidence="2">Belongs to the 'GDSL' lipolytic enzyme family.</text>
</comment>
<gene>
    <name evidence="9" type="primary">A07p015230.1_BraROA</name>
    <name evidence="9" type="ORF">IGI04_026599</name>
</gene>
<keyword evidence="3" id="KW-0964">Secreted</keyword>
<dbReference type="Proteomes" id="UP000823674">
    <property type="component" value="Chromosome A07"/>
</dbReference>
<keyword evidence="7" id="KW-0443">Lipid metabolism</keyword>
<keyword evidence="6" id="KW-0442">Lipid degradation</keyword>
<evidence type="ECO:0000256" key="2">
    <source>
        <dbReference type="ARBA" id="ARBA00008668"/>
    </source>
</evidence>
<dbReference type="InterPro" id="IPR035669">
    <property type="entry name" value="SGNH_plant_lipase-like"/>
</dbReference>
<organism evidence="9 10">
    <name type="scientific">Brassica rapa subsp. trilocularis</name>
    <dbReference type="NCBI Taxonomy" id="1813537"/>
    <lineage>
        <taxon>Eukaryota</taxon>
        <taxon>Viridiplantae</taxon>
        <taxon>Streptophyta</taxon>
        <taxon>Embryophyta</taxon>
        <taxon>Tracheophyta</taxon>
        <taxon>Spermatophyta</taxon>
        <taxon>Magnoliopsida</taxon>
        <taxon>eudicotyledons</taxon>
        <taxon>Gunneridae</taxon>
        <taxon>Pentapetalae</taxon>
        <taxon>rosids</taxon>
        <taxon>malvids</taxon>
        <taxon>Brassicales</taxon>
        <taxon>Brassicaceae</taxon>
        <taxon>Brassiceae</taxon>
        <taxon>Brassica</taxon>
    </lineage>
</organism>
<comment type="subcellular location">
    <subcellularLocation>
        <location evidence="1">Secreted</location>
    </subcellularLocation>
</comment>
<dbReference type="Pfam" id="PF00657">
    <property type="entry name" value="Lipase_GDSL"/>
    <property type="match status" value="1"/>
</dbReference>
<keyword evidence="10" id="KW-1185">Reference proteome</keyword>
<dbReference type="Gene3D" id="3.40.50.1110">
    <property type="entry name" value="SGNH hydrolase"/>
    <property type="match status" value="1"/>
</dbReference>
<feature type="chain" id="PRO_5046851176" evidence="8">
    <location>
        <begin position="27"/>
        <end position="387"/>
    </location>
</feature>
<evidence type="ECO:0000313" key="9">
    <source>
        <dbReference type="EMBL" id="KAG5378757.1"/>
    </source>
</evidence>
<dbReference type="InterPro" id="IPR051238">
    <property type="entry name" value="GDSL_esterase/lipase"/>
</dbReference>
<keyword evidence="4 8" id="KW-0732">Signal</keyword>
<accession>A0ABQ7KWJ8</accession>
<dbReference type="InterPro" id="IPR036514">
    <property type="entry name" value="SGNH_hydro_sf"/>
</dbReference>
<evidence type="ECO:0000256" key="6">
    <source>
        <dbReference type="ARBA" id="ARBA00022963"/>
    </source>
</evidence>
<name>A0ABQ7KWJ8_BRACM</name>
<keyword evidence="5" id="KW-0378">Hydrolase</keyword>
<dbReference type="PANTHER" id="PTHR45650:SF63">
    <property type="entry name" value="GENOME ASSEMBLY, CHROMOSOME: A07"/>
    <property type="match status" value="1"/>
</dbReference>
<dbReference type="InterPro" id="IPR001087">
    <property type="entry name" value="GDSL"/>
</dbReference>
<dbReference type="EMBL" id="JADBGQ010000009">
    <property type="protein sequence ID" value="KAG5378757.1"/>
    <property type="molecule type" value="Genomic_DNA"/>
</dbReference>
<evidence type="ECO:0000256" key="3">
    <source>
        <dbReference type="ARBA" id="ARBA00022525"/>
    </source>
</evidence>